<feature type="transmembrane region" description="Helical" evidence="1">
    <location>
        <begin position="6"/>
        <end position="27"/>
    </location>
</feature>
<dbReference type="EMBL" id="JAENHK010000010">
    <property type="protein sequence ID" value="MBK1897155.1"/>
    <property type="molecule type" value="Genomic_DNA"/>
</dbReference>
<proteinExistence type="predicted"/>
<reference evidence="3" key="1">
    <citation type="submission" date="2021-01" db="EMBL/GenBank/DDBJ databases">
        <title>Genome public.</title>
        <authorList>
            <person name="Liu C."/>
            <person name="Sun Q."/>
        </authorList>
    </citation>
    <scope>NUCLEOTIDE SEQUENCE [LARGE SCALE GENOMIC DNA]</scope>
    <source>
        <strain evidence="3">YIM B02567</strain>
    </source>
</reference>
<dbReference type="Proteomes" id="UP000628669">
    <property type="component" value="Unassembled WGS sequence"/>
</dbReference>
<accession>A0ABS1FXN0</accession>
<evidence type="ECO:0000256" key="1">
    <source>
        <dbReference type="SAM" id="Phobius"/>
    </source>
</evidence>
<comment type="caution">
    <text evidence="2">The sequence shown here is derived from an EMBL/GenBank/DDBJ whole genome shotgun (WGS) entry which is preliminary data.</text>
</comment>
<keyword evidence="1" id="KW-0472">Membrane</keyword>
<evidence type="ECO:0000313" key="2">
    <source>
        <dbReference type="EMBL" id="MBK1897155.1"/>
    </source>
</evidence>
<evidence type="ECO:0000313" key="3">
    <source>
        <dbReference type="Proteomes" id="UP000628669"/>
    </source>
</evidence>
<feature type="transmembrane region" description="Helical" evidence="1">
    <location>
        <begin position="39"/>
        <end position="62"/>
    </location>
</feature>
<organism evidence="2 3">
    <name type="scientific">Chryseobacterium paridis</name>
    <dbReference type="NCBI Taxonomy" id="2800328"/>
    <lineage>
        <taxon>Bacteria</taxon>
        <taxon>Pseudomonadati</taxon>
        <taxon>Bacteroidota</taxon>
        <taxon>Flavobacteriia</taxon>
        <taxon>Flavobacteriales</taxon>
        <taxon>Weeksellaceae</taxon>
        <taxon>Chryseobacterium group</taxon>
        <taxon>Chryseobacterium</taxon>
    </lineage>
</organism>
<keyword evidence="3" id="KW-1185">Reference proteome</keyword>
<evidence type="ECO:0008006" key="4">
    <source>
        <dbReference type="Google" id="ProtNLM"/>
    </source>
</evidence>
<sequence>MIVKILTIALIVIAVYMGFKQGLAMISGKLEMIQMLGKLGMSNTAIMILGIVTLVSAVMIVIPQTFVWGNFLMAGTILLIMCLELFHGDIKGALIELPFMGLNLLIIFLNYPFKFS</sequence>
<name>A0ABS1FXN0_9FLAO</name>
<feature type="transmembrane region" description="Helical" evidence="1">
    <location>
        <begin position="68"/>
        <end position="86"/>
    </location>
</feature>
<keyword evidence="1" id="KW-1133">Transmembrane helix</keyword>
<keyword evidence="1" id="KW-0812">Transmembrane</keyword>
<dbReference type="RefSeq" id="WP_200247145.1">
    <property type="nucleotide sequence ID" value="NZ_JAENHK010000010.1"/>
</dbReference>
<feature type="transmembrane region" description="Helical" evidence="1">
    <location>
        <begin position="93"/>
        <end position="113"/>
    </location>
</feature>
<gene>
    <name evidence="2" type="ORF">JHL15_15430</name>
</gene>
<protein>
    <recommendedName>
        <fullName evidence="4">DoxX family protein</fullName>
    </recommendedName>
</protein>